<evidence type="ECO:0000256" key="1">
    <source>
        <dbReference type="ARBA" id="ARBA00022723"/>
    </source>
</evidence>
<dbReference type="AlphaFoldDB" id="A0A5D4QR25"/>
<dbReference type="InterPro" id="IPR037187">
    <property type="entry name" value="DnaK_N"/>
</dbReference>
<accession>A0A5D4QR25</accession>
<evidence type="ECO:0000313" key="7">
    <source>
        <dbReference type="EMBL" id="TYS40361.1"/>
    </source>
</evidence>
<sequence length="252" mass="28891">MITKDQINELKSQLEEDKRTIEEQLDSDTNSRFDNESARDTVGELSMYDNHPGDAGTELFEREKDQAIEEHQNEELDKVNTALQAIEDGTYGNCRECGKDLPFERLEAVPTALYCVDHAPSQHPASDRPAEEDVLSPNHDNHFNFDDYKDINDEQDSFEQAASYGTSETPSDFNGQHKDYNSLYDTDHNDDGFTEEYETFSATDIEGKNRTVVRSDTEEQYQQELEDENLDAPFGKVPYKKGDSYLEDKENK</sequence>
<dbReference type="PANTHER" id="PTHR33823">
    <property type="entry name" value="RNA POLYMERASE-BINDING TRANSCRIPTION FACTOR DKSA-RELATED"/>
    <property type="match status" value="1"/>
</dbReference>
<dbReference type="InterPro" id="IPR000962">
    <property type="entry name" value="Znf_DskA_TraR"/>
</dbReference>
<dbReference type="InterPro" id="IPR014240">
    <property type="entry name" value="YteA"/>
</dbReference>
<feature type="compositionally biased region" description="Basic and acidic residues" evidence="5">
    <location>
        <begin position="139"/>
        <end position="152"/>
    </location>
</feature>
<organism evidence="7 8">
    <name type="scientific">Bacillus infantis</name>
    <dbReference type="NCBI Taxonomy" id="324767"/>
    <lineage>
        <taxon>Bacteria</taxon>
        <taxon>Bacillati</taxon>
        <taxon>Bacillota</taxon>
        <taxon>Bacilli</taxon>
        <taxon>Bacillales</taxon>
        <taxon>Bacillaceae</taxon>
        <taxon>Bacillus</taxon>
    </lineage>
</organism>
<keyword evidence="1" id="KW-0479">Metal-binding</keyword>
<evidence type="ECO:0000256" key="5">
    <source>
        <dbReference type="SAM" id="MobiDB-lite"/>
    </source>
</evidence>
<evidence type="ECO:0000256" key="2">
    <source>
        <dbReference type="ARBA" id="ARBA00022771"/>
    </source>
</evidence>
<feature type="domain" description="Zinc finger DksA/TraR C4-type" evidence="6">
    <location>
        <begin position="89"/>
        <end position="117"/>
    </location>
</feature>
<feature type="region of interest" description="Disordered" evidence="5">
    <location>
        <begin position="20"/>
        <end position="55"/>
    </location>
</feature>
<keyword evidence="3" id="KW-0862">Zinc</keyword>
<dbReference type="GO" id="GO:0008270">
    <property type="term" value="F:zinc ion binding"/>
    <property type="evidence" value="ECO:0007669"/>
    <property type="project" value="UniProtKB-KW"/>
</dbReference>
<feature type="compositionally biased region" description="Polar residues" evidence="5">
    <location>
        <begin position="158"/>
        <end position="174"/>
    </location>
</feature>
<gene>
    <name evidence="7" type="ORF">FZD51_25095</name>
</gene>
<protein>
    <submittedName>
        <fullName evidence="7">Molecular chaperone DnaK</fullName>
    </submittedName>
</protein>
<dbReference type="Pfam" id="PF01258">
    <property type="entry name" value="zf-dskA_traR"/>
    <property type="match status" value="1"/>
</dbReference>
<evidence type="ECO:0000313" key="8">
    <source>
        <dbReference type="Proteomes" id="UP000322139"/>
    </source>
</evidence>
<feature type="region of interest" description="Disordered" evidence="5">
    <location>
        <begin position="120"/>
        <end position="252"/>
    </location>
</feature>
<evidence type="ECO:0000259" key="6">
    <source>
        <dbReference type="Pfam" id="PF01258"/>
    </source>
</evidence>
<dbReference type="EMBL" id="VTER01000023">
    <property type="protein sequence ID" value="TYS40361.1"/>
    <property type="molecule type" value="Genomic_DNA"/>
</dbReference>
<proteinExistence type="predicted"/>
<keyword evidence="2" id="KW-0863">Zinc-finger</keyword>
<dbReference type="Gene3D" id="1.20.120.910">
    <property type="entry name" value="DksA, coiled-coil domain"/>
    <property type="match status" value="1"/>
</dbReference>
<dbReference type="RefSeq" id="WP_148977168.1">
    <property type="nucleotide sequence ID" value="NZ_VTER01000023.1"/>
</dbReference>
<dbReference type="Proteomes" id="UP000322139">
    <property type="component" value="Unassembled WGS sequence"/>
</dbReference>
<feature type="compositionally biased region" description="Basic and acidic residues" evidence="5">
    <location>
        <begin position="205"/>
        <end position="217"/>
    </location>
</feature>
<feature type="compositionally biased region" description="Acidic residues" evidence="5">
    <location>
        <begin position="218"/>
        <end position="230"/>
    </location>
</feature>
<evidence type="ECO:0000256" key="4">
    <source>
        <dbReference type="PROSITE-ProRule" id="PRU00510"/>
    </source>
</evidence>
<dbReference type="PROSITE" id="PS51128">
    <property type="entry name" value="ZF_DKSA_2"/>
    <property type="match status" value="1"/>
</dbReference>
<feature type="compositionally biased region" description="Basic and acidic residues" evidence="5">
    <location>
        <begin position="175"/>
        <end position="191"/>
    </location>
</feature>
<reference evidence="7 8" key="1">
    <citation type="submission" date="2019-08" db="EMBL/GenBank/DDBJ databases">
        <title>Bacillus genomes from the desert of Cuatro Cienegas, Coahuila.</title>
        <authorList>
            <person name="Olmedo-Alvarez G."/>
        </authorList>
    </citation>
    <scope>NUCLEOTIDE SEQUENCE [LARGE SCALE GENOMIC DNA]</scope>
    <source>
        <strain evidence="7 8">CH446_14T</strain>
    </source>
</reference>
<name>A0A5D4QR25_9BACI</name>
<dbReference type="PANTHER" id="PTHR33823:SF4">
    <property type="entry name" value="GENERAL STRESS PROTEIN 16O"/>
    <property type="match status" value="1"/>
</dbReference>
<evidence type="ECO:0000256" key="3">
    <source>
        <dbReference type="ARBA" id="ARBA00022833"/>
    </source>
</evidence>
<dbReference type="SUPFAM" id="SSF109635">
    <property type="entry name" value="DnaK suppressor protein DksA, alpha-hairpin domain"/>
    <property type="match status" value="1"/>
</dbReference>
<feature type="compositionally biased region" description="Basic and acidic residues" evidence="5">
    <location>
        <begin position="29"/>
        <end position="42"/>
    </location>
</feature>
<feature type="compositionally biased region" description="Basic and acidic residues" evidence="5">
    <location>
        <begin position="240"/>
        <end position="252"/>
    </location>
</feature>
<dbReference type="NCBIfam" id="TIGR02890">
    <property type="entry name" value="bacill_yteA"/>
    <property type="match status" value="1"/>
</dbReference>
<dbReference type="SUPFAM" id="SSF57716">
    <property type="entry name" value="Glucocorticoid receptor-like (DNA-binding domain)"/>
    <property type="match status" value="1"/>
</dbReference>
<feature type="zinc finger region" description="dksA C4-type" evidence="4">
    <location>
        <begin position="94"/>
        <end position="118"/>
    </location>
</feature>
<comment type="caution">
    <text evidence="7">The sequence shown here is derived from an EMBL/GenBank/DDBJ whole genome shotgun (WGS) entry which is preliminary data.</text>
</comment>